<feature type="transmembrane region" description="Helical" evidence="5">
    <location>
        <begin position="221"/>
        <end position="237"/>
    </location>
</feature>
<dbReference type="PANTHER" id="PTHR37422">
    <property type="entry name" value="TEICHURONIC ACID BIOSYNTHESIS PROTEIN TUAE"/>
    <property type="match status" value="1"/>
</dbReference>
<feature type="transmembrane region" description="Helical" evidence="5">
    <location>
        <begin position="327"/>
        <end position="352"/>
    </location>
</feature>
<feature type="transmembrane region" description="Helical" evidence="5">
    <location>
        <begin position="22"/>
        <end position="43"/>
    </location>
</feature>
<reference evidence="7 8" key="1">
    <citation type="journal article" date="2014" name="Front. Genet.">
        <title>Genome and metabolic network of "Candidatus Phaeomarinobacter ectocarpi" Ec32, a new candidate genus of Alphaproteobacteria frequently associated with brown algae.</title>
        <authorList>
            <person name="Dittami S.M."/>
            <person name="Barbeyron T."/>
            <person name="Boyen C."/>
            <person name="Cambefort J."/>
            <person name="Collet G."/>
            <person name="Delage L."/>
            <person name="Gobet A."/>
            <person name="Groisillier A."/>
            <person name="Leblanc C."/>
            <person name="Michel G."/>
            <person name="Scornet D."/>
            <person name="Siegel A."/>
            <person name="Tapia J.E."/>
            <person name="Tonon T."/>
        </authorList>
    </citation>
    <scope>NUCLEOTIDE SEQUENCE [LARGE SCALE GENOMIC DNA]</scope>
    <source>
        <strain evidence="7 8">Ec32</strain>
    </source>
</reference>
<dbReference type="InterPro" id="IPR007016">
    <property type="entry name" value="O-antigen_ligase-rel_domated"/>
</dbReference>
<keyword evidence="3 5" id="KW-1133">Transmembrane helix</keyword>
<gene>
    <name evidence="7" type="ORF">BN1012_Phect3120</name>
</gene>
<keyword evidence="2 5" id="KW-0812">Transmembrane</keyword>
<dbReference type="EMBL" id="HG966617">
    <property type="protein sequence ID" value="CDO61332.1"/>
    <property type="molecule type" value="Genomic_DNA"/>
</dbReference>
<evidence type="ECO:0000256" key="4">
    <source>
        <dbReference type="ARBA" id="ARBA00023136"/>
    </source>
</evidence>
<proteinExistence type="predicted"/>
<dbReference type="Pfam" id="PF04932">
    <property type="entry name" value="Wzy_C"/>
    <property type="match status" value="1"/>
</dbReference>
<organism evidence="7 8">
    <name type="scientific">Candidatus Phaeomarinibacter ectocarpi</name>
    <dbReference type="NCBI Taxonomy" id="1458461"/>
    <lineage>
        <taxon>Bacteria</taxon>
        <taxon>Pseudomonadati</taxon>
        <taxon>Pseudomonadota</taxon>
        <taxon>Alphaproteobacteria</taxon>
        <taxon>Hyphomicrobiales</taxon>
        <taxon>Parvibaculaceae</taxon>
        <taxon>Candidatus Phaeomarinibacter</taxon>
    </lineage>
</organism>
<feature type="transmembrane region" description="Helical" evidence="5">
    <location>
        <begin position="133"/>
        <end position="152"/>
    </location>
</feature>
<dbReference type="AlphaFoldDB" id="X5MF39"/>
<feature type="transmembrane region" description="Helical" evidence="5">
    <location>
        <begin position="63"/>
        <end position="87"/>
    </location>
</feature>
<feature type="domain" description="O-antigen ligase-related" evidence="6">
    <location>
        <begin position="207"/>
        <end position="343"/>
    </location>
</feature>
<dbReference type="GO" id="GO:0016020">
    <property type="term" value="C:membrane"/>
    <property type="evidence" value="ECO:0007669"/>
    <property type="project" value="UniProtKB-SubCell"/>
</dbReference>
<protein>
    <submittedName>
        <fullName evidence="7">Permeases of the major facilitator superfamily</fullName>
    </submittedName>
</protein>
<evidence type="ECO:0000256" key="1">
    <source>
        <dbReference type="ARBA" id="ARBA00004141"/>
    </source>
</evidence>
<feature type="transmembrane region" description="Helical" evidence="5">
    <location>
        <begin position="392"/>
        <end position="410"/>
    </location>
</feature>
<feature type="transmembrane region" description="Helical" evidence="5">
    <location>
        <begin position="99"/>
        <end position="121"/>
    </location>
</feature>
<evidence type="ECO:0000259" key="6">
    <source>
        <dbReference type="Pfam" id="PF04932"/>
    </source>
</evidence>
<dbReference type="InterPro" id="IPR051533">
    <property type="entry name" value="WaaL-like"/>
</dbReference>
<evidence type="ECO:0000256" key="2">
    <source>
        <dbReference type="ARBA" id="ARBA00022692"/>
    </source>
</evidence>
<name>X5MF39_9HYPH</name>
<comment type="subcellular location">
    <subcellularLocation>
        <location evidence="1">Membrane</location>
        <topology evidence="1">Multi-pass membrane protein</topology>
    </subcellularLocation>
</comment>
<evidence type="ECO:0000256" key="3">
    <source>
        <dbReference type="ARBA" id="ARBA00022989"/>
    </source>
</evidence>
<dbReference type="PANTHER" id="PTHR37422:SF21">
    <property type="entry name" value="EXOQ-LIKE PROTEIN"/>
    <property type="match status" value="1"/>
</dbReference>
<dbReference type="HOGENOM" id="CLU_643880_0_0_5"/>
<dbReference type="STRING" id="1458461.BN1012_Phect3120"/>
<feature type="transmembrane region" description="Helical" evidence="5">
    <location>
        <begin position="195"/>
        <end position="215"/>
    </location>
</feature>
<dbReference type="KEGG" id="pect:BN1012_Phect3120"/>
<keyword evidence="4 5" id="KW-0472">Membrane</keyword>
<feature type="transmembrane region" description="Helical" evidence="5">
    <location>
        <begin position="364"/>
        <end position="386"/>
    </location>
</feature>
<keyword evidence="8" id="KW-1185">Reference proteome</keyword>
<evidence type="ECO:0000256" key="5">
    <source>
        <dbReference type="SAM" id="Phobius"/>
    </source>
</evidence>
<evidence type="ECO:0000313" key="7">
    <source>
        <dbReference type="EMBL" id="CDO61332.1"/>
    </source>
</evidence>
<accession>X5MF39</accession>
<evidence type="ECO:0000313" key="8">
    <source>
        <dbReference type="Proteomes" id="UP000032160"/>
    </source>
</evidence>
<dbReference type="Proteomes" id="UP000032160">
    <property type="component" value="Chromosome I"/>
</dbReference>
<feature type="transmembrane region" description="Helical" evidence="5">
    <location>
        <begin position="249"/>
        <end position="268"/>
    </location>
</feature>
<sequence>MHASPQAPDLSSSARWSQSLDIANTAFASVLLFCLMASSHYVLREPAPYDLMMVATAGMLFMLGLRIPAGVALPFGLMALVLCGYMIGGTNARYIDLSITFLQTSTYLTLTFAFYTAVVAASPDRALKALWGGYILAGLCAAFLGIGGYLGFIPGSDILLGAGRAKALFEDPNVYGPFLVPPTIYAIWRMTTRGVGPAVFFWGPIATILVLGLFLSFSRGAWLHMMLSAGAFAVLAGMAPETRGQRGRIVMIAMLLGVMLTLAIGWAISIPEVRELLEQRLGLQSYDTKQGGRFSGQFEALKMAMLNPFGIGPNNWGMIAAQDTHNVYLNVFVGGGFLSLVGLVGAFGLTVVRGFRYAMTGPRRGVFIVAFASFIGLIAEAIIIDINHWRHLYLLMGMMWGLMLAAPPAAHTRR</sequence>